<dbReference type="InterPro" id="IPR011990">
    <property type="entry name" value="TPR-like_helical_dom_sf"/>
</dbReference>
<protein>
    <submittedName>
        <fullName evidence="4">TPR-like protein</fullName>
    </submittedName>
</protein>
<proteinExistence type="predicted"/>
<dbReference type="GO" id="GO:0072380">
    <property type="term" value="C:TRC complex"/>
    <property type="evidence" value="ECO:0007669"/>
    <property type="project" value="TreeGrafter"/>
</dbReference>
<dbReference type="STRING" id="1328759.A0A5C2SPL7"/>
<dbReference type="Gene3D" id="1.25.40.10">
    <property type="entry name" value="Tetratricopeptide repeat domain"/>
    <property type="match status" value="1"/>
</dbReference>
<gene>
    <name evidence="4" type="ORF">L227DRAFT_495039</name>
</gene>
<dbReference type="OrthoDB" id="2423701at2759"/>
<dbReference type="PROSITE" id="PS50005">
    <property type="entry name" value="TPR"/>
    <property type="match status" value="2"/>
</dbReference>
<evidence type="ECO:0000256" key="1">
    <source>
        <dbReference type="ARBA" id="ARBA00022737"/>
    </source>
</evidence>
<dbReference type="GO" id="GO:0006620">
    <property type="term" value="P:post-translational protein targeting to endoplasmic reticulum membrane"/>
    <property type="evidence" value="ECO:0007669"/>
    <property type="project" value="TreeGrafter"/>
</dbReference>
<keyword evidence="1" id="KW-0677">Repeat</keyword>
<keyword evidence="5" id="KW-1185">Reference proteome</keyword>
<keyword evidence="2 3" id="KW-0802">TPR repeat</keyword>
<dbReference type="SMART" id="SM00028">
    <property type="entry name" value="TPR"/>
    <property type="match status" value="3"/>
</dbReference>
<dbReference type="GO" id="GO:0060090">
    <property type="term" value="F:molecular adaptor activity"/>
    <property type="evidence" value="ECO:0007669"/>
    <property type="project" value="TreeGrafter"/>
</dbReference>
<dbReference type="EMBL" id="ML122253">
    <property type="protein sequence ID" value="RPD65047.1"/>
    <property type="molecule type" value="Genomic_DNA"/>
</dbReference>
<reference evidence="4" key="1">
    <citation type="journal article" date="2018" name="Genome Biol. Evol.">
        <title>Genomics and development of Lentinus tigrinus, a white-rot wood-decaying mushroom with dimorphic fruiting bodies.</title>
        <authorList>
            <person name="Wu B."/>
            <person name="Xu Z."/>
            <person name="Knudson A."/>
            <person name="Carlson A."/>
            <person name="Chen N."/>
            <person name="Kovaka S."/>
            <person name="LaButti K."/>
            <person name="Lipzen A."/>
            <person name="Pennachio C."/>
            <person name="Riley R."/>
            <person name="Schakwitz W."/>
            <person name="Umezawa K."/>
            <person name="Ohm R.A."/>
            <person name="Grigoriev I.V."/>
            <person name="Nagy L.G."/>
            <person name="Gibbons J."/>
            <person name="Hibbett D."/>
        </authorList>
    </citation>
    <scope>NUCLEOTIDE SEQUENCE [LARGE SCALE GENOMIC DNA]</scope>
    <source>
        <strain evidence="4">ALCF2SS1-6</strain>
    </source>
</reference>
<name>A0A5C2SPL7_9APHY</name>
<accession>A0A5C2SPL7</accession>
<evidence type="ECO:0000256" key="3">
    <source>
        <dbReference type="PROSITE-ProRule" id="PRU00339"/>
    </source>
</evidence>
<dbReference type="GO" id="GO:0016020">
    <property type="term" value="C:membrane"/>
    <property type="evidence" value="ECO:0007669"/>
    <property type="project" value="TreeGrafter"/>
</dbReference>
<dbReference type="PANTHER" id="PTHR45831:SF2">
    <property type="entry name" value="LD24721P"/>
    <property type="match status" value="1"/>
</dbReference>
<evidence type="ECO:0000313" key="5">
    <source>
        <dbReference type="Proteomes" id="UP000313359"/>
    </source>
</evidence>
<dbReference type="PANTHER" id="PTHR45831">
    <property type="entry name" value="LD24721P"/>
    <property type="match status" value="1"/>
</dbReference>
<sequence>MASDDVQTRVEQLKAEGNAFHGKGDYAKARSKYSDAIKLDDANPVLYANRAATYIALKQYLDAAKDAQKAVNLDPKYGKAWARLGKSAYELHLYDLSTKAWKEALGTLPSEELSPQETQLNSQYDDGLKLCQEGLEARQSRTMENNKLQTIPANVKPPWIVALEMEDVLTANNVLNSCAWPLMNAYKDFSEGVRYMKQLKKTETGIQGNLNALQAIVGGLLRDQRVFHMDSEDWIELLQLQAQFELTAFGGWPEGGAETVKEEAVKLLEDKGWKATRLALASTIRAWFFRAYFVDRSGQSKATAMQYYNSVVDVLEWGARTWHDVPTSDRGYIFQKTFVRAIKRIRMAAYLSALRESEGDSEYNVEELIDMANQMVDETTKNFPKEGDDEPMDKGAWYSFHVFPVADAHATLGAVFLLQGLSAKKDNDAEEGEKMLAAAAKFYQKAAEMYPPDDEFFPYFLKVSFEAEWHRGRPLSETLPLYERIWKALPAVFKIWEGYSSVPLKEQMFQLDQWAQRAYTGLLEDKYTMETPSVSVSISSLQPTLTWAICMRIPQSDIPFFD</sequence>
<dbReference type="AlphaFoldDB" id="A0A5C2SPL7"/>
<feature type="repeat" description="TPR" evidence="3">
    <location>
        <begin position="10"/>
        <end position="43"/>
    </location>
</feature>
<organism evidence="4 5">
    <name type="scientific">Lentinus tigrinus ALCF2SS1-6</name>
    <dbReference type="NCBI Taxonomy" id="1328759"/>
    <lineage>
        <taxon>Eukaryota</taxon>
        <taxon>Fungi</taxon>
        <taxon>Dikarya</taxon>
        <taxon>Basidiomycota</taxon>
        <taxon>Agaricomycotina</taxon>
        <taxon>Agaricomycetes</taxon>
        <taxon>Polyporales</taxon>
        <taxon>Polyporaceae</taxon>
        <taxon>Lentinus</taxon>
    </lineage>
</organism>
<feature type="repeat" description="TPR" evidence="3">
    <location>
        <begin position="44"/>
        <end position="77"/>
    </location>
</feature>
<dbReference type="Proteomes" id="UP000313359">
    <property type="component" value="Unassembled WGS sequence"/>
</dbReference>
<evidence type="ECO:0000256" key="2">
    <source>
        <dbReference type="ARBA" id="ARBA00022803"/>
    </source>
</evidence>
<dbReference type="InterPro" id="IPR047150">
    <property type="entry name" value="SGT"/>
</dbReference>
<dbReference type="SUPFAM" id="SSF48452">
    <property type="entry name" value="TPR-like"/>
    <property type="match status" value="1"/>
</dbReference>
<evidence type="ECO:0000313" key="4">
    <source>
        <dbReference type="EMBL" id="RPD65047.1"/>
    </source>
</evidence>
<dbReference type="InterPro" id="IPR019734">
    <property type="entry name" value="TPR_rpt"/>
</dbReference>